<organism evidence="1 2">
    <name type="scientific">Dyella telluris</name>
    <dbReference type="NCBI Taxonomy" id="2763498"/>
    <lineage>
        <taxon>Bacteria</taxon>
        <taxon>Pseudomonadati</taxon>
        <taxon>Pseudomonadota</taxon>
        <taxon>Gammaproteobacteria</taxon>
        <taxon>Lysobacterales</taxon>
        <taxon>Rhodanobacteraceae</taxon>
        <taxon>Dyella</taxon>
    </lineage>
</organism>
<gene>
    <name evidence="1" type="ORF">H8F01_13970</name>
</gene>
<evidence type="ECO:0000313" key="1">
    <source>
        <dbReference type="EMBL" id="QNK00220.1"/>
    </source>
</evidence>
<keyword evidence="2" id="KW-1185">Reference proteome</keyword>
<evidence type="ECO:0000313" key="2">
    <source>
        <dbReference type="Proteomes" id="UP000515873"/>
    </source>
</evidence>
<protein>
    <recommendedName>
        <fullName evidence="3">Lipoprotein</fullName>
    </recommendedName>
</protein>
<dbReference type="RefSeq" id="WP_187055700.1">
    <property type="nucleotide sequence ID" value="NZ_CP060412.1"/>
</dbReference>
<dbReference type="EMBL" id="CP060412">
    <property type="protein sequence ID" value="QNK00220.1"/>
    <property type="molecule type" value="Genomic_DNA"/>
</dbReference>
<sequence>MKRLLRGIALLVLVAGLVACGPPKKSVFPPTVSVQEMTTRPDGQWRLTMRIQNNSYGSMDFRSLDGELKVGDSVPVRLHTRFDLDIPAFAADVTQIDVLPTPEMTAALKAAAVKGSAGSVPYSVAGNTNAKPEQEKEARDFNFHGNDWLSPVPGIPNTWR</sequence>
<name>A0A7G8Q0B2_9GAMM</name>
<accession>A0A7G8Q0B2</accession>
<reference evidence="1 2" key="1">
    <citation type="submission" date="2020-08" db="EMBL/GenBank/DDBJ databases">
        <title>Dyella sp. G9 isolated from forest soil.</title>
        <authorList>
            <person name="Fu J."/>
            <person name="Qiu L."/>
        </authorList>
    </citation>
    <scope>NUCLEOTIDE SEQUENCE [LARGE SCALE GENOMIC DNA]</scope>
    <source>
        <strain evidence="1 2">G9</strain>
    </source>
</reference>
<dbReference type="KEGG" id="dtl:H8F01_13970"/>
<dbReference type="PROSITE" id="PS51257">
    <property type="entry name" value="PROKAR_LIPOPROTEIN"/>
    <property type="match status" value="1"/>
</dbReference>
<dbReference type="Proteomes" id="UP000515873">
    <property type="component" value="Chromosome"/>
</dbReference>
<evidence type="ECO:0008006" key="3">
    <source>
        <dbReference type="Google" id="ProtNLM"/>
    </source>
</evidence>
<proteinExistence type="predicted"/>
<dbReference type="AlphaFoldDB" id="A0A7G8Q0B2"/>